<protein>
    <recommendedName>
        <fullName evidence="5">Secreted protein</fullName>
    </recommendedName>
</protein>
<dbReference type="AlphaFoldDB" id="A0A9D4ZJJ6"/>
<keyword evidence="4" id="KW-1185">Reference proteome</keyword>
<evidence type="ECO:0000313" key="3">
    <source>
        <dbReference type="EMBL" id="KAI5077874.1"/>
    </source>
</evidence>
<reference evidence="3" key="1">
    <citation type="submission" date="2021-01" db="EMBL/GenBank/DDBJ databases">
        <title>Adiantum capillus-veneris genome.</title>
        <authorList>
            <person name="Fang Y."/>
            <person name="Liao Q."/>
        </authorList>
    </citation>
    <scope>NUCLEOTIDE SEQUENCE</scope>
    <source>
        <strain evidence="3">H3</strain>
        <tissue evidence="3">Leaf</tissue>
    </source>
</reference>
<dbReference type="EMBL" id="JABFUD020000007">
    <property type="protein sequence ID" value="KAI5077874.1"/>
    <property type="molecule type" value="Genomic_DNA"/>
</dbReference>
<dbReference type="Proteomes" id="UP000886520">
    <property type="component" value="Chromosome 7"/>
</dbReference>
<evidence type="ECO:0000256" key="2">
    <source>
        <dbReference type="SAM" id="SignalP"/>
    </source>
</evidence>
<keyword evidence="2" id="KW-0732">Signal</keyword>
<evidence type="ECO:0008006" key="5">
    <source>
        <dbReference type="Google" id="ProtNLM"/>
    </source>
</evidence>
<comment type="caution">
    <text evidence="3">The sequence shown here is derived from an EMBL/GenBank/DDBJ whole genome shotgun (WGS) entry which is preliminary data.</text>
</comment>
<feature type="region of interest" description="Disordered" evidence="1">
    <location>
        <begin position="87"/>
        <end position="106"/>
    </location>
</feature>
<sequence length="106" mass="11566">MTANVHCPKAKRKLLLLIGILYAPLKSSRGISAGDTQHGRDSAWPRKCDMPHPEIAIVSVLVPEIPQRTLVDSHAINSRVPKGWVSSPNPSVQQAVSNSHNCLQGW</sequence>
<organism evidence="3 4">
    <name type="scientific">Adiantum capillus-veneris</name>
    <name type="common">Maidenhair fern</name>
    <dbReference type="NCBI Taxonomy" id="13818"/>
    <lineage>
        <taxon>Eukaryota</taxon>
        <taxon>Viridiplantae</taxon>
        <taxon>Streptophyta</taxon>
        <taxon>Embryophyta</taxon>
        <taxon>Tracheophyta</taxon>
        <taxon>Polypodiopsida</taxon>
        <taxon>Polypodiidae</taxon>
        <taxon>Polypodiales</taxon>
        <taxon>Pteridineae</taxon>
        <taxon>Pteridaceae</taxon>
        <taxon>Vittarioideae</taxon>
        <taxon>Adiantum</taxon>
    </lineage>
</organism>
<feature type="signal peptide" evidence="2">
    <location>
        <begin position="1"/>
        <end position="30"/>
    </location>
</feature>
<proteinExistence type="predicted"/>
<evidence type="ECO:0000313" key="4">
    <source>
        <dbReference type="Proteomes" id="UP000886520"/>
    </source>
</evidence>
<evidence type="ECO:0000256" key="1">
    <source>
        <dbReference type="SAM" id="MobiDB-lite"/>
    </source>
</evidence>
<feature type="chain" id="PRO_5038780956" description="Secreted protein" evidence="2">
    <location>
        <begin position="31"/>
        <end position="106"/>
    </location>
</feature>
<gene>
    <name evidence="3" type="ORF">GOP47_0007698</name>
</gene>
<accession>A0A9D4ZJJ6</accession>
<name>A0A9D4ZJJ6_ADICA</name>